<protein>
    <recommendedName>
        <fullName evidence="6">REase associating with pPIWI RE domain-containing protein</fullName>
    </recommendedName>
</protein>
<gene>
    <name evidence="4" type="ORF">IDM40_00785</name>
</gene>
<evidence type="ECO:0000313" key="4">
    <source>
        <dbReference type="EMBL" id="MBE2997241.1"/>
    </source>
</evidence>
<keyword evidence="5" id="KW-1185">Reference proteome</keyword>
<feature type="domain" description="REase associating with pPIWI RE" evidence="2">
    <location>
        <begin position="283"/>
        <end position="394"/>
    </location>
</feature>
<evidence type="ECO:0000256" key="1">
    <source>
        <dbReference type="SAM" id="MobiDB-lite"/>
    </source>
</evidence>
<name>A0ABR9P074_9ACTN</name>
<dbReference type="Pfam" id="PF18154">
    <property type="entry name" value="pPIWI_RE_REase"/>
    <property type="match status" value="1"/>
</dbReference>
<reference evidence="4 5" key="1">
    <citation type="submission" date="2020-09" db="EMBL/GenBank/DDBJ databases">
        <title>Diversity and distribution of actinomycetes associated with coral in the coast of Hainan.</title>
        <authorList>
            <person name="Li F."/>
        </authorList>
    </citation>
    <scope>NUCLEOTIDE SEQUENCE [LARGE SCALE GENOMIC DNA]</scope>
    <source>
        <strain evidence="4 5">HNM0947</strain>
    </source>
</reference>
<feature type="domain" description="pPIWI-RE three-gene island" evidence="3">
    <location>
        <begin position="13"/>
        <end position="168"/>
    </location>
</feature>
<dbReference type="InterPro" id="IPR040828">
    <property type="entry name" value="pPIWI_RE_REase"/>
</dbReference>
<proteinExistence type="predicted"/>
<evidence type="ECO:0000259" key="3">
    <source>
        <dbReference type="Pfam" id="PF18156"/>
    </source>
</evidence>
<dbReference type="Pfam" id="PF18156">
    <property type="entry name" value="pPIWI_RE_Y"/>
    <property type="match status" value="1"/>
</dbReference>
<accession>A0ABR9P074</accession>
<evidence type="ECO:0008006" key="6">
    <source>
        <dbReference type="Google" id="ProtNLM"/>
    </source>
</evidence>
<organism evidence="4 5">
    <name type="scientific">Nocardiopsis coralli</name>
    <dbReference type="NCBI Taxonomy" id="2772213"/>
    <lineage>
        <taxon>Bacteria</taxon>
        <taxon>Bacillati</taxon>
        <taxon>Actinomycetota</taxon>
        <taxon>Actinomycetes</taxon>
        <taxon>Streptosporangiales</taxon>
        <taxon>Nocardiopsidaceae</taxon>
        <taxon>Nocardiopsis</taxon>
    </lineage>
</organism>
<dbReference type="RefSeq" id="WP_193119902.1">
    <property type="nucleotide sequence ID" value="NZ_JADBGI010000001.1"/>
</dbReference>
<dbReference type="InterPro" id="IPR041191">
    <property type="entry name" value="pPIWI_RE_Y"/>
</dbReference>
<dbReference type="EMBL" id="JADBGI010000001">
    <property type="protein sequence ID" value="MBE2997241.1"/>
    <property type="molecule type" value="Genomic_DNA"/>
</dbReference>
<evidence type="ECO:0000259" key="2">
    <source>
        <dbReference type="Pfam" id="PF18154"/>
    </source>
</evidence>
<dbReference type="Proteomes" id="UP000806528">
    <property type="component" value="Unassembled WGS sequence"/>
</dbReference>
<comment type="caution">
    <text evidence="4">The sequence shown here is derived from an EMBL/GenBank/DDBJ whole genome shotgun (WGS) entry which is preliminary data.</text>
</comment>
<feature type="region of interest" description="Disordered" evidence="1">
    <location>
        <begin position="243"/>
        <end position="264"/>
    </location>
</feature>
<sequence>MLSTEERLCRRDKVVTAAIRAGYAWAAFDAEKDAWQELARMAGVVMNACGPAQGPRTSSTLISSLSRPLRQMAPGLFEDDPVGDLTVCSPDTSDDGVQLSDDVFEYGCEHIVDLLEGEAGYRHNGWMPSWAWMRAEMVENRAFQTLDQGTTDQEYTAHRRFVIENPAGVRQRLAADFSDVRGDKRQVRYGLIPPERTFEGAFWWPCPVCRWPMRVQDTEVHCQYAPHNAFYYIRAARQRGTPMLQPRDGAVPRQPKTQRFRSEGPDQTVCVEEGVWRYIVVPGISEVRLFDRLARLDSRGVEVDLWPSKDTYDLTVRIPALGWMKHLDLKDVTHAKHLAERIAAKPPAAPTLVIPDHRGEAQRRKLDDLLNPRHRYEVIMADDVLKEVRRRLRKVKNA</sequence>
<evidence type="ECO:0000313" key="5">
    <source>
        <dbReference type="Proteomes" id="UP000806528"/>
    </source>
</evidence>